<evidence type="ECO:0000313" key="7">
    <source>
        <dbReference type="Proteomes" id="UP000000547"/>
    </source>
</evidence>
<evidence type="ECO:0000256" key="2">
    <source>
        <dbReference type="ARBA" id="ARBA00022825"/>
    </source>
</evidence>
<dbReference type="Pfam" id="PF00326">
    <property type="entry name" value="Peptidase_S9"/>
    <property type="match status" value="1"/>
</dbReference>
<dbReference type="Pfam" id="PF00930">
    <property type="entry name" value="DPPIV_N"/>
    <property type="match status" value="1"/>
</dbReference>
<dbReference type="GO" id="GO:0006508">
    <property type="term" value="P:proteolysis"/>
    <property type="evidence" value="ECO:0007669"/>
    <property type="project" value="InterPro"/>
</dbReference>
<dbReference type="InterPro" id="IPR011659">
    <property type="entry name" value="WD40"/>
</dbReference>
<sequence>MRSFSRFSCRLAFAVSVLATPFITVANTTVASSTGASNLFEAKDIFSLEYASDPQISPDGEKIVYIRNSNNIMTDDKNKNLWLVDVDSKKQLPLFSDDKQYSQPRWSADGEKIAFVSNLTGSYQIHVHYLKQNRTALVSQVQGGVSSLTWSPDGKWLAFTQLVADKRTVIAKMPKKPKGAKWSKPVVVIDQAYYQADGRGLLKPGYKHIFVLPSEGGTPRQITQGDFHHKGKLAWNKKSDAIVFSANRISDWEYKSLEGDLFKVMVNDGELTQLTSTPGKEFNPVFSENGEKLAFLSTSNALNPYRNAKLNIMDWKSRKTSEIASDFDRSIQDPQWLSSSLLAMTYDDFGKRKLATISTKGKVKDLTDTLVGSSIGRPYISGGFTASSEGYMAFTQGSSSRPADVAVINTRKKLVKLTQLNEDLLAHKNLGKVTEINYKSSFDDEPIQGWYVTPPNFDPKKKYPLILEIHGGPHLAYGPHFSAELQRFAAQGYVVFYDNHRGSSSYGERFAMLLKYKYSSKEDFADHNSGVDAMLGLGFIDEGNLFIAGGSAGGIATAYAIGLTDRFSAAVVVKPVINWLSKVLTADSGLGQIPTQFPGMPWEHVEHYWKRSPMSLVGNVTTPTMLMTGEEDLRTPMAQTEQFYQALKLRKIDTVLVKVPGSPHGIAGKPSRMITKIEHTLAWFEKYKTKAAEDNNEN</sequence>
<dbReference type="HOGENOM" id="CLU_008615_2_1_6"/>
<dbReference type="InterPro" id="IPR001375">
    <property type="entry name" value="Peptidase_S9_cat"/>
</dbReference>
<evidence type="ECO:0000256" key="3">
    <source>
        <dbReference type="SAM" id="SignalP"/>
    </source>
</evidence>
<keyword evidence="2" id="KW-0720">Serine protease</keyword>
<evidence type="ECO:0000259" key="4">
    <source>
        <dbReference type="Pfam" id="PF00326"/>
    </source>
</evidence>
<dbReference type="EMBL" id="CP000083">
    <property type="protein sequence ID" value="AAZ28336.1"/>
    <property type="molecule type" value="Genomic_DNA"/>
</dbReference>
<dbReference type="Pfam" id="PF07676">
    <property type="entry name" value="PD40"/>
    <property type="match status" value="2"/>
</dbReference>
<reference evidence="6" key="1">
    <citation type="journal article" date="2005" name="Proc. Natl. Acad. Sci. U.S.A.">
        <title>The psychrophilic lifestyle as revealed by the genome sequence of Colwellia psychrerythraea 34H through genomic and proteomic analyses.</title>
        <authorList>
            <person name="Methe B.A."/>
            <person name="Nelson K.E."/>
            <person name="Deming J.W."/>
            <person name="Momen B."/>
            <person name="Melamud E."/>
            <person name="Zhang X."/>
            <person name="Moult J."/>
            <person name="Madupu R."/>
            <person name="Nelson W.C."/>
            <person name="Dodson R.J."/>
            <person name="Brinkac L.M."/>
            <person name="Daugherty S.C."/>
            <person name="Durkin A.S."/>
            <person name="DeBoy R.T."/>
            <person name="Kolonay J.F."/>
            <person name="Sullivan S.A."/>
            <person name="Zhou L."/>
            <person name="Davidsen T.M."/>
            <person name="Wu M."/>
            <person name="Huston A.L."/>
            <person name="Lewis M."/>
            <person name="Weaver B."/>
            <person name="Weidman J.F."/>
            <person name="Khouri H."/>
            <person name="Utterback T.R."/>
            <person name="Feldblyum T.V."/>
            <person name="Fraser C.M."/>
        </authorList>
    </citation>
    <scope>NUCLEOTIDE SEQUENCE [LARGE SCALE GENOMIC DNA]</scope>
    <source>
        <strain evidence="6">34H</strain>
    </source>
</reference>
<organism evidence="6 7">
    <name type="scientific">Colwellia psychrerythraea (strain 34H / ATCC BAA-681)</name>
    <name type="common">Vibrio psychroerythus</name>
    <dbReference type="NCBI Taxonomy" id="167879"/>
    <lineage>
        <taxon>Bacteria</taxon>
        <taxon>Pseudomonadati</taxon>
        <taxon>Pseudomonadota</taxon>
        <taxon>Gammaproteobacteria</taxon>
        <taxon>Alteromonadales</taxon>
        <taxon>Colwelliaceae</taxon>
        <taxon>Colwellia</taxon>
    </lineage>
</organism>
<evidence type="ECO:0000256" key="1">
    <source>
        <dbReference type="ARBA" id="ARBA00022801"/>
    </source>
</evidence>
<dbReference type="InterPro" id="IPR002469">
    <property type="entry name" value="Peptidase_S9B_N"/>
</dbReference>
<dbReference type="RefSeq" id="WP_011042275.1">
    <property type="nucleotide sequence ID" value="NC_003910.7"/>
</dbReference>
<dbReference type="Gene3D" id="3.40.50.1820">
    <property type="entry name" value="alpha/beta hydrolase"/>
    <property type="match status" value="1"/>
</dbReference>
<evidence type="ECO:0000313" key="6">
    <source>
        <dbReference type="EMBL" id="AAZ28336.1"/>
    </source>
</evidence>
<dbReference type="KEGG" id="cps:CPS_1438"/>
<feature type="domain" description="Peptidase S9 prolyl oligopeptidase catalytic" evidence="4">
    <location>
        <begin position="479"/>
        <end position="687"/>
    </location>
</feature>
<dbReference type="GO" id="GO:0004252">
    <property type="term" value="F:serine-type endopeptidase activity"/>
    <property type="evidence" value="ECO:0007669"/>
    <property type="project" value="TreeGrafter"/>
</dbReference>
<dbReference type="ESTHER" id="colp3-q485t4">
    <property type="family name" value="ACPH_Peptidase_S9"/>
</dbReference>
<dbReference type="MEROPS" id="S09.071"/>
<dbReference type="STRING" id="167879.CPS_1438"/>
<proteinExistence type="predicted"/>
<dbReference type="eggNOG" id="COG1506">
    <property type="taxonomic scope" value="Bacteria"/>
</dbReference>
<feature type="chain" id="PRO_5004234284" description="Peptidase S9 family protein" evidence="3">
    <location>
        <begin position="27"/>
        <end position="698"/>
    </location>
</feature>
<dbReference type="InterPro" id="IPR011042">
    <property type="entry name" value="6-blade_b-propeller_TolB-like"/>
</dbReference>
<dbReference type="eggNOG" id="COG0823">
    <property type="taxonomic scope" value="Bacteria"/>
</dbReference>
<dbReference type="PANTHER" id="PTHR42776:SF4">
    <property type="entry name" value="ACYLAMINO-ACID-RELEASING ENZYME"/>
    <property type="match status" value="1"/>
</dbReference>
<dbReference type="SUPFAM" id="SSF82171">
    <property type="entry name" value="DPP6 N-terminal domain-like"/>
    <property type="match status" value="1"/>
</dbReference>
<dbReference type="SUPFAM" id="SSF53474">
    <property type="entry name" value="alpha/beta-Hydrolases"/>
    <property type="match status" value="1"/>
</dbReference>
<keyword evidence="3" id="KW-0732">Signal</keyword>
<feature type="domain" description="Dipeptidylpeptidase IV N-terminal" evidence="5">
    <location>
        <begin position="203"/>
        <end position="292"/>
    </location>
</feature>
<dbReference type="Gene3D" id="2.120.10.30">
    <property type="entry name" value="TolB, C-terminal domain"/>
    <property type="match status" value="2"/>
</dbReference>
<feature type="signal peptide" evidence="3">
    <location>
        <begin position="1"/>
        <end position="26"/>
    </location>
</feature>
<evidence type="ECO:0000259" key="5">
    <source>
        <dbReference type="Pfam" id="PF00930"/>
    </source>
</evidence>
<keyword evidence="2" id="KW-0645">Protease</keyword>
<dbReference type="InterPro" id="IPR029058">
    <property type="entry name" value="AB_hydrolase_fold"/>
</dbReference>
<protein>
    <recommendedName>
        <fullName evidence="8">Peptidase S9 family protein</fullName>
    </recommendedName>
</protein>
<keyword evidence="1" id="KW-0378">Hydrolase</keyword>
<dbReference type="AlphaFoldDB" id="Q485T4"/>
<dbReference type="PANTHER" id="PTHR42776">
    <property type="entry name" value="SERINE PEPTIDASE S9 FAMILY MEMBER"/>
    <property type="match status" value="1"/>
</dbReference>
<gene>
    <name evidence="6" type="ordered locus">CPS_1438</name>
</gene>
<dbReference type="Proteomes" id="UP000000547">
    <property type="component" value="Chromosome"/>
</dbReference>
<evidence type="ECO:0008006" key="8">
    <source>
        <dbReference type="Google" id="ProtNLM"/>
    </source>
</evidence>
<accession>Q485T4</accession>
<name>Q485T4_COLP3</name>